<sequence length="31" mass="3986">MKFKEFQQLTKEQQRQYFEAYKKEWLATRNS</sequence>
<reference evidence="1" key="1">
    <citation type="submission" date="2019-11" db="EMBL/GenBank/DDBJ databases">
        <authorList>
            <person name="Feng L."/>
        </authorList>
    </citation>
    <scope>NUCLEOTIDE SEQUENCE</scope>
    <source>
        <strain evidence="1">AundefinedLFYP135</strain>
    </source>
</reference>
<accession>A0A6N2UQF5</accession>
<protein>
    <submittedName>
        <fullName evidence="1">Uncharacterized protein</fullName>
    </submittedName>
</protein>
<gene>
    <name evidence="1" type="ORF">AULFYP135_01949</name>
</gene>
<name>A0A6N2UQF5_9FIRM</name>
<organism evidence="1">
    <name type="scientific">uncultured Anaerotruncus sp</name>
    <dbReference type="NCBI Taxonomy" id="905011"/>
    <lineage>
        <taxon>Bacteria</taxon>
        <taxon>Bacillati</taxon>
        <taxon>Bacillota</taxon>
        <taxon>Clostridia</taxon>
        <taxon>Eubacteriales</taxon>
        <taxon>Oscillospiraceae</taxon>
        <taxon>Anaerotruncus</taxon>
        <taxon>environmental samples</taxon>
    </lineage>
</organism>
<dbReference type="AlphaFoldDB" id="A0A6N2UQF5"/>
<evidence type="ECO:0000313" key="1">
    <source>
        <dbReference type="EMBL" id="VYT17376.1"/>
    </source>
</evidence>
<dbReference type="EMBL" id="CACRSL010000003">
    <property type="protein sequence ID" value="VYT17376.1"/>
    <property type="molecule type" value="Genomic_DNA"/>
</dbReference>
<proteinExistence type="predicted"/>